<dbReference type="Pfam" id="PF10253">
    <property type="entry name" value="PRCC"/>
    <property type="match status" value="1"/>
</dbReference>
<evidence type="ECO:0008006" key="4">
    <source>
        <dbReference type="Google" id="ProtNLM"/>
    </source>
</evidence>
<proteinExistence type="predicted"/>
<dbReference type="GO" id="GO:0005634">
    <property type="term" value="C:nucleus"/>
    <property type="evidence" value="ECO:0007669"/>
    <property type="project" value="TreeGrafter"/>
</dbReference>
<protein>
    <recommendedName>
        <fullName evidence="4">Proline-rich protein PRCC</fullName>
    </recommendedName>
</protein>
<feature type="compositionally biased region" description="Low complexity" evidence="1">
    <location>
        <begin position="170"/>
        <end position="187"/>
    </location>
</feature>
<feature type="region of interest" description="Disordered" evidence="1">
    <location>
        <begin position="208"/>
        <end position="232"/>
    </location>
</feature>
<gene>
    <name evidence="2" type="ORF">KIW84_040518</name>
</gene>
<organism evidence="2 3">
    <name type="scientific">Pisum sativum</name>
    <name type="common">Garden pea</name>
    <name type="synonym">Lathyrus oleraceus</name>
    <dbReference type="NCBI Taxonomy" id="3888"/>
    <lineage>
        <taxon>Eukaryota</taxon>
        <taxon>Viridiplantae</taxon>
        <taxon>Streptophyta</taxon>
        <taxon>Embryophyta</taxon>
        <taxon>Tracheophyta</taxon>
        <taxon>Spermatophyta</taxon>
        <taxon>Magnoliopsida</taxon>
        <taxon>eudicotyledons</taxon>
        <taxon>Gunneridae</taxon>
        <taxon>Pentapetalae</taxon>
        <taxon>rosids</taxon>
        <taxon>fabids</taxon>
        <taxon>Fabales</taxon>
        <taxon>Fabaceae</taxon>
        <taxon>Papilionoideae</taxon>
        <taxon>50 kb inversion clade</taxon>
        <taxon>NPAAA clade</taxon>
        <taxon>Hologalegina</taxon>
        <taxon>IRL clade</taxon>
        <taxon>Fabeae</taxon>
        <taxon>Lathyrus</taxon>
    </lineage>
</organism>
<evidence type="ECO:0000313" key="2">
    <source>
        <dbReference type="EMBL" id="KAI5415088.1"/>
    </source>
</evidence>
<dbReference type="PANTHER" id="PTHR13621:SF2">
    <property type="entry name" value="PROLINE-RICH PROTEIN PRCC"/>
    <property type="match status" value="1"/>
</dbReference>
<feature type="compositionally biased region" description="Low complexity" evidence="1">
    <location>
        <begin position="22"/>
        <end position="34"/>
    </location>
</feature>
<sequence>MDSLLATYASSDEDEDHQQPIPSKTTSSSSSLFPTLPPPKSSSSSSLFNFLPPPKQPSSDTLSAAPSNLTGISSLPKPKSQIHEKPKRVVQFKPPIIPLPKPNLEEDEDDDEEEERNRRRKLESSIQAPSVKSFLSSIPAPRNSSTLGVQSSSGSGRRSILETNTPAPEPSSGGVSVSVAAESNVPEDQNRGDYENYENYQYATDQYDSYGNYQYPTDQYESSGASTGTASNGDGYANYGAYEDYGQYENKWVDRSVPMAPEDSAISESVLKFTGKRGRKEVPVEVIEVKQDELMKNRPREDKAKLTGLAFGPSYQPVSAKGKPSKLMKRKHQIGSLYFDMKQNEMKLAERRSKGMLTKAETQAKYGW</sequence>
<dbReference type="Proteomes" id="UP001058974">
    <property type="component" value="Chromosome 4"/>
</dbReference>
<comment type="caution">
    <text evidence="2">The sequence shown here is derived from an EMBL/GenBank/DDBJ whole genome shotgun (WGS) entry which is preliminary data.</text>
</comment>
<feature type="region of interest" description="Disordered" evidence="1">
    <location>
        <begin position="1"/>
        <end position="195"/>
    </location>
</feature>
<feature type="compositionally biased region" description="Low complexity" evidence="1">
    <location>
        <begin position="41"/>
        <end position="50"/>
    </location>
</feature>
<feature type="compositionally biased region" description="Low complexity" evidence="1">
    <location>
        <begin position="144"/>
        <end position="158"/>
    </location>
</feature>
<feature type="compositionally biased region" description="Acidic residues" evidence="1">
    <location>
        <begin position="105"/>
        <end position="114"/>
    </location>
</feature>
<accession>A0A9D5AN42</accession>
<feature type="compositionally biased region" description="Low complexity" evidence="1">
    <location>
        <begin position="222"/>
        <end position="231"/>
    </location>
</feature>
<dbReference type="PANTHER" id="PTHR13621">
    <property type="entry name" value="PROLINE-RICH PROTEIN PRCC"/>
    <property type="match status" value="1"/>
</dbReference>
<feature type="compositionally biased region" description="Polar residues" evidence="1">
    <location>
        <begin position="124"/>
        <end position="136"/>
    </location>
</feature>
<evidence type="ECO:0000313" key="3">
    <source>
        <dbReference type="Proteomes" id="UP001058974"/>
    </source>
</evidence>
<reference evidence="2 3" key="1">
    <citation type="journal article" date="2022" name="Nat. Genet.">
        <title>Improved pea reference genome and pan-genome highlight genomic features and evolutionary characteristics.</title>
        <authorList>
            <person name="Yang T."/>
            <person name="Liu R."/>
            <person name="Luo Y."/>
            <person name="Hu S."/>
            <person name="Wang D."/>
            <person name="Wang C."/>
            <person name="Pandey M.K."/>
            <person name="Ge S."/>
            <person name="Xu Q."/>
            <person name="Li N."/>
            <person name="Li G."/>
            <person name="Huang Y."/>
            <person name="Saxena R.K."/>
            <person name="Ji Y."/>
            <person name="Li M."/>
            <person name="Yan X."/>
            <person name="He Y."/>
            <person name="Liu Y."/>
            <person name="Wang X."/>
            <person name="Xiang C."/>
            <person name="Varshney R.K."/>
            <person name="Ding H."/>
            <person name="Gao S."/>
            <person name="Zong X."/>
        </authorList>
    </citation>
    <scope>NUCLEOTIDE SEQUENCE [LARGE SCALE GENOMIC DNA]</scope>
    <source>
        <strain evidence="2 3">cv. Zhongwan 6</strain>
    </source>
</reference>
<dbReference type="Gramene" id="PSAT_LOCUS18680_t1">
    <property type="protein sequence ID" value="CAL5199279.1"/>
    <property type="gene ID" value="PSAT_LOCUS18680"/>
</dbReference>
<keyword evidence="3" id="KW-1185">Reference proteome</keyword>
<name>A0A9D5AN42_PEA</name>
<evidence type="ECO:0000256" key="1">
    <source>
        <dbReference type="SAM" id="MobiDB-lite"/>
    </source>
</evidence>
<feature type="compositionally biased region" description="Polar residues" evidence="1">
    <location>
        <begin position="57"/>
        <end position="73"/>
    </location>
</feature>
<dbReference type="AlphaFoldDB" id="A0A9D5AN42"/>
<dbReference type="InterPro" id="IPR018800">
    <property type="entry name" value="PRCC"/>
</dbReference>
<feature type="compositionally biased region" description="Polar residues" evidence="1">
    <location>
        <begin position="208"/>
        <end position="221"/>
    </location>
</feature>
<dbReference type="EMBL" id="JAMSHJ010000004">
    <property type="protein sequence ID" value="KAI5415088.1"/>
    <property type="molecule type" value="Genomic_DNA"/>
</dbReference>
<dbReference type="Gramene" id="Psat04G0051800-T1">
    <property type="protein sequence ID" value="KAI5415088.1"/>
    <property type="gene ID" value="KIW84_040518"/>
</dbReference>
<dbReference type="OrthoDB" id="206969at2759"/>